<accession>A0A1V0P505</accession>
<dbReference type="InterPro" id="IPR027417">
    <property type="entry name" value="P-loop_NTPase"/>
</dbReference>
<protein>
    <submittedName>
        <fullName evidence="8">ATP-dependent Clp protease ATP-binding subunit</fullName>
    </submittedName>
</protein>
<keyword evidence="3 8" id="KW-0067">ATP-binding</keyword>
<dbReference type="GO" id="GO:0005524">
    <property type="term" value="F:ATP binding"/>
    <property type="evidence" value="ECO:0007669"/>
    <property type="project" value="UniProtKB-KW"/>
</dbReference>
<dbReference type="InterPro" id="IPR018368">
    <property type="entry name" value="ClpA/B_CS1"/>
</dbReference>
<dbReference type="Pfam" id="PF07724">
    <property type="entry name" value="AAA_2"/>
    <property type="match status" value="1"/>
</dbReference>
<dbReference type="PANTHER" id="PTHR11638:SF18">
    <property type="entry name" value="HEAT SHOCK PROTEIN 104"/>
    <property type="match status" value="1"/>
</dbReference>
<evidence type="ECO:0000256" key="2">
    <source>
        <dbReference type="ARBA" id="ARBA00022741"/>
    </source>
</evidence>
<dbReference type="InterPro" id="IPR041546">
    <property type="entry name" value="ClpA/ClpB_AAA_lid"/>
</dbReference>
<dbReference type="CDD" id="cd00009">
    <property type="entry name" value="AAA"/>
    <property type="match status" value="1"/>
</dbReference>
<keyword evidence="8" id="KW-0378">Hydrolase</keyword>
<dbReference type="InterPro" id="IPR003593">
    <property type="entry name" value="AAA+_ATPase"/>
</dbReference>
<dbReference type="InterPro" id="IPR003959">
    <property type="entry name" value="ATPase_AAA_core"/>
</dbReference>
<evidence type="ECO:0000256" key="3">
    <source>
        <dbReference type="ARBA" id="ARBA00022840"/>
    </source>
</evidence>
<dbReference type="PRINTS" id="PR00300">
    <property type="entry name" value="CLPPROTEASEA"/>
</dbReference>
<keyword evidence="8" id="KW-0645">Protease</keyword>
<keyword evidence="1" id="KW-0677">Repeat</keyword>
<evidence type="ECO:0000259" key="7">
    <source>
        <dbReference type="SMART" id="SM01086"/>
    </source>
</evidence>
<dbReference type="AlphaFoldDB" id="A0A1V0P505"/>
<feature type="domain" description="Clp ATPase C-terminal" evidence="7">
    <location>
        <begin position="490"/>
        <end position="580"/>
    </location>
</feature>
<evidence type="ECO:0000313" key="8">
    <source>
        <dbReference type="EMBL" id="ARE21594.1"/>
    </source>
</evidence>
<dbReference type="SUPFAM" id="SSF52540">
    <property type="entry name" value="P-loop containing nucleoside triphosphate hydrolases"/>
    <property type="match status" value="2"/>
</dbReference>
<dbReference type="GO" id="GO:0005737">
    <property type="term" value="C:cytoplasm"/>
    <property type="evidence" value="ECO:0007669"/>
    <property type="project" value="TreeGrafter"/>
</dbReference>
<dbReference type="PROSITE" id="PS00870">
    <property type="entry name" value="CLPAB_1"/>
    <property type="match status" value="1"/>
</dbReference>
<evidence type="ECO:0000256" key="4">
    <source>
        <dbReference type="ARBA" id="ARBA00023186"/>
    </source>
</evidence>
<proteinExistence type="predicted"/>
<dbReference type="Proteomes" id="UP000192095">
    <property type="component" value="Chromosome"/>
</dbReference>
<keyword evidence="2" id="KW-0547">Nucleotide-binding</keyword>
<evidence type="ECO:0000313" key="9">
    <source>
        <dbReference type="Proteomes" id="UP000192095"/>
    </source>
</evidence>
<dbReference type="InterPro" id="IPR019489">
    <property type="entry name" value="Clp_ATPase_C"/>
</dbReference>
<reference evidence="8 9" key="1">
    <citation type="journal article" date="2017" name="BMC Genomics">
        <title>Comparative and functional genomics of the Lactococcus lactis taxon; insights into evolution and niche adaptation.</title>
        <authorList>
            <person name="Kelleher P."/>
            <person name="Bottacini F."/>
            <person name="Mahony J."/>
            <person name="Kilcawley K.N."/>
            <person name="van Sinderen D."/>
        </authorList>
    </citation>
    <scope>NUCLEOTIDE SEQUENCE [LARGE SCALE GENOMIC DNA]</scope>
    <source>
        <strain evidence="8 9">UC06</strain>
    </source>
</reference>
<dbReference type="EMBL" id="CP015902">
    <property type="protein sequence ID" value="ARE21594.1"/>
    <property type="molecule type" value="Genomic_DNA"/>
</dbReference>
<feature type="domain" description="AAA+ ATPase" evidence="6">
    <location>
        <begin position="45"/>
        <end position="188"/>
    </location>
</feature>
<evidence type="ECO:0000256" key="1">
    <source>
        <dbReference type="ARBA" id="ARBA00022737"/>
    </source>
</evidence>
<dbReference type="SMART" id="SM00382">
    <property type="entry name" value="AAA"/>
    <property type="match status" value="2"/>
</dbReference>
<dbReference type="Pfam" id="PF00004">
    <property type="entry name" value="AAA"/>
    <property type="match status" value="1"/>
</dbReference>
<dbReference type="GO" id="GO:0008233">
    <property type="term" value="F:peptidase activity"/>
    <property type="evidence" value="ECO:0007669"/>
    <property type="project" value="UniProtKB-KW"/>
</dbReference>
<comment type="function">
    <text evidence="5">Part of a stress-induced multi-chaperone system, it is involved in the recovery of the cell from heat-induced damage, in cooperation with DnaK, DnaJ and GrpE. Acts before DnaK, in the processing of protein aggregates. Protein binding stimulates the ATPase activity; ATP hydrolysis unfolds the denatured protein aggregates, which probably helps expose new hydrophobic binding sites on the surface of ClpB-bound aggregates, contributing to the solubilization and refolding of denatured protein aggregates by DnaK.</text>
</comment>
<dbReference type="GO" id="GO:0034605">
    <property type="term" value="P:cellular response to heat"/>
    <property type="evidence" value="ECO:0007669"/>
    <property type="project" value="TreeGrafter"/>
</dbReference>
<dbReference type="InterPro" id="IPR001270">
    <property type="entry name" value="ClpA/B"/>
</dbReference>
<dbReference type="GO" id="GO:0016887">
    <property type="term" value="F:ATP hydrolysis activity"/>
    <property type="evidence" value="ECO:0007669"/>
    <property type="project" value="InterPro"/>
</dbReference>
<dbReference type="PANTHER" id="PTHR11638">
    <property type="entry name" value="ATP-DEPENDENT CLP PROTEASE"/>
    <property type="match status" value="1"/>
</dbReference>
<gene>
    <name evidence="8" type="ORF">LLUC06_2052</name>
</gene>
<evidence type="ECO:0000259" key="6">
    <source>
        <dbReference type="SMART" id="SM00382"/>
    </source>
</evidence>
<dbReference type="Gene3D" id="3.40.50.300">
    <property type="entry name" value="P-loop containing nucleotide triphosphate hydrolases"/>
    <property type="match status" value="2"/>
</dbReference>
<dbReference type="RefSeq" id="WP_021722621.1">
    <property type="nucleotide sequence ID" value="NZ_CP015902.2"/>
</dbReference>
<dbReference type="GO" id="GO:0006508">
    <property type="term" value="P:proteolysis"/>
    <property type="evidence" value="ECO:0007669"/>
    <property type="project" value="UniProtKB-KW"/>
</dbReference>
<dbReference type="SMART" id="SM01086">
    <property type="entry name" value="ClpB_D2-small"/>
    <property type="match status" value="1"/>
</dbReference>
<dbReference type="Pfam" id="PF17871">
    <property type="entry name" value="AAA_lid_9"/>
    <property type="match status" value="1"/>
</dbReference>
<sequence>MSDTPFLDKYTENLTEKVLRKIDSFKLVGRDKEVDDVFAALSCMTKNSPILVGDAGVGKTAIAEGIAARIVRGEINSQFLDVVVRNLELATLMSDEGGGFIIKFKSIIKELKENKADNLLFIDEIHTIMGAGRIQGALDAANVIKPVLSRGEIQLIGATTADEFHDYIEEDEAMERRFQKIIVNEPSAEETVEILEGIREKYEKFHNVKIKNSAIKSSVLLAERYIPELNFPDKALDLIDGACARARLRGQKIITEKAIALMIQGLKGIPVTTILKEESTRLDEVEDVLKLRVKGQNQAVRDVANAVTIARAGMQNNNRPLASFMFLGPTGVGKTELAKALTEAMFDDEHSMIRLDMSEYSQEGSSEKMLGSRKTKGILTEAVKMKPYSVILLDEIEKGNREVHDLLLQILDDGRLTDGRGRLISFKNTIIIMTTNSGAEMIKNNAEIMGTELSERDQMQFLQRITNALMTDFRPEFLNRIGDKIIFNMLDKETIREIAIKNIEILQKRMKKQKAYLLYDDKLLDYLVDNGSDKSNGARPIERFITKKLTAEVSKILLEHRGNEEALFITVRVKGEAPSLTEALERRTLIFSVESEQLKKQKILQYGCDTTKT</sequence>
<keyword evidence="4" id="KW-0143">Chaperone</keyword>
<organism evidence="8 9">
    <name type="scientific">Lactococcus lactis subsp. lactis</name>
    <name type="common">Streptococcus lactis</name>
    <dbReference type="NCBI Taxonomy" id="1360"/>
    <lineage>
        <taxon>Bacteria</taxon>
        <taxon>Bacillati</taxon>
        <taxon>Bacillota</taxon>
        <taxon>Bacilli</taxon>
        <taxon>Lactobacillales</taxon>
        <taxon>Streptococcaceae</taxon>
        <taxon>Lactococcus</taxon>
    </lineage>
</organism>
<name>A0A1V0P505_LACLL</name>
<dbReference type="Pfam" id="PF10431">
    <property type="entry name" value="ClpB_D2-small"/>
    <property type="match status" value="1"/>
</dbReference>
<feature type="domain" description="AAA+ ATPase" evidence="6">
    <location>
        <begin position="320"/>
        <end position="466"/>
    </location>
</feature>
<dbReference type="InterPro" id="IPR050130">
    <property type="entry name" value="ClpA_ClpB"/>
</dbReference>
<evidence type="ECO:0000256" key="5">
    <source>
        <dbReference type="ARBA" id="ARBA00025613"/>
    </source>
</evidence>
<dbReference type="CDD" id="cd19499">
    <property type="entry name" value="RecA-like_ClpB_Hsp104-like"/>
    <property type="match status" value="1"/>
</dbReference>
<dbReference type="Gene3D" id="1.10.8.60">
    <property type="match status" value="2"/>
</dbReference>